<keyword evidence="4" id="KW-1185">Reference proteome</keyword>
<feature type="compositionally biased region" description="Low complexity" evidence="1">
    <location>
        <begin position="138"/>
        <end position="177"/>
    </location>
</feature>
<keyword evidence="2" id="KW-0812">Transmembrane</keyword>
<feature type="compositionally biased region" description="Basic and acidic residues" evidence="1">
    <location>
        <begin position="43"/>
        <end position="52"/>
    </location>
</feature>
<feature type="region of interest" description="Disordered" evidence="1">
    <location>
        <begin position="1"/>
        <end position="89"/>
    </location>
</feature>
<proteinExistence type="predicted"/>
<accession>A0A3N2PUJ1</accession>
<dbReference type="STRING" id="1314773.A0A3N2PUJ1"/>
<keyword evidence="2" id="KW-0472">Membrane</keyword>
<evidence type="ECO:0000256" key="2">
    <source>
        <dbReference type="SAM" id="Phobius"/>
    </source>
</evidence>
<evidence type="ECO:0000313" key="4">
    <source>
        <dbReference type="Proteomes" id="UP000272025"/>
    </source>
</evidence>
<keyword evidence="2" id="KW-1133">Transmembrane helix</keyword>
<feature type="region of interest" description="Disordered" evidence="1">
    <location>
        <begin position="124"/>
        <end position="178"/>
    </location>
</feature>
<evidence type="ECO:0000256" key="1">
    <source>
        <dbReference type="SAM" id="MobiDB-lite"/>
    </source>
</evidence>
<feature type="transmembrane region" description="Helical" evidence="2">
    <location>
        <begin position="100"/>
        <end position="120"/>
    </location>
</feature>
<reference evidence="3 4" key="1">
    <citation type="journal article" date="2018" name="Mol. Ecol.">
        <title>The obligate alkalophilic soda-lake fungus Sodiomyces alkalinus has shifted to a protein diet.</title>
        <authorList>
            <person name="Grum-Grzhimaylo A.A."/>
            <person name="Falkoski D.L."/>
            <person name="van den Heuvel J."/>
            <person name="Valero-Jimenez C.A."/>
            <person name="Min B."/>
            <person name="Choi I.G."/>
            <person name="Lipzen A."/>
            <person name="Daum C.G."/>
            <person name="Aanen D.K."/>
            <person name="Tsang A."/>
            <person name="Henrissat B."/>
            <person name="Bilanenko E.N."/>
            <person name="de Vries R.P."/>
            <person name="van Kan J.A.L."/>
            <person name="Grigoriev I.V."/>
            <person name="Debets A.J.M."/>
        </authorList>
    </citation>
    <scope>NUCLEOTIDE SEQUENCE [LARGE SCALE GENOMIC DNA]</scope>
    <source>
        <strain evidence="3 4">F11</strain>
    </source>
</reference>
<dbReference type="AlphaFoldDB" id="A0A3N2PUJ1"/>
<sequence>MATTRPDDGNLPEVVPDVSPQALTQEELSARSGLAGAEGKYPYTHDERKEHVSAGLGSDAHKEVVSPISPDAQTPTGDGATAGPSSALGPRICGVKRKTFWVLLAVAVAVVIAVAVGAGVGATRGGKGGGDAQAQEQEPSATSATSSTEASAAPTATSSSTEATSSIPSSTSSAAEPMPTFLNGTVTLPAGDFAFQGFSDVNFTGNYTDIHQAEGFIDFPFDVMSYVWLHSQTGCCINFCQGLNNVTGYRCDPREQPEASGGFNRLYIGCGGDAPREDQNRFCS</sequence>
<dbReference type="GeneID" id="39575552"/>
<dbReference type="OrthoDB" id="5226655at2759"/>
<dbReference type="EMBL" id="ML119056">
    <property type="protein sequence ID" value="ROT38162.1"/>
    <property type="molecule type" value="Genomic_DNA"/>
</dbReference>
<name>A0A3N2PUJ1_SODAK</name>
<dbReference type="RefSeq" id="XP_028465968.1">
    <property type="nucleotide sequence ID" value="XM_028607074.1"/>
</dbReference>
<gene>
    <name evidence="3" type="ORF">SODALDRAFT_183100</name>
</gene>
<protein>
    <submittedName>
        <fullName evidence="3">Uncharacterized protein</fullName>
    </submittedName>
</protein>
<dbReference type="Proteomes" id="UP000272025">
    <property type="component" value="Unassembled WGS sequence"/>
</dbReference>
<organism evidence="3 4">
    <name type="scientific">Sodiomyces alkalinus (strain CBS 110278 / VKM F-3762 / F11)</name>
    <name type="common">Alkaliphilic filamentous fungus</name>
    <dbReference type="NCBI Taxonomy" id="1314773"/>
    <lineage>
        <taxon>Eukaryota</taxon>
        <taxon>Fungi</taxon>
        <taxon>Dikarya</taxon>
        <taxon>Ascomycota</taxon>
        <taxon>Pezizomycotina</taxon>
        <taxon>Sordariomycetes</taxon>
        <taxon>Hypocreomycetidae</taxon>
        <taxon>Glomerellales</taxon>
        <taxon>Plectosphaerellaceae</taxon>
        <taxon>Sodiomyces</taxon>
    </lineage>
</organism>
<evidence type="ECO:0000313" key="3">
    <source>
        <dbReference type="EMBL" id="ROT38162.1"/>
    </source>
</evidence>